<feature type="active site" evidence="9">
    <location>
        <position position="128"/>
    </location>
</feature>
<evidence type="ECO:0000313" key="12">
    <source>
        <dbReference type="EMBL" id="MCZ0725039.1"/>
    </source>
</evidence>
<keyword evidence="4 9" id="KW-0812">Transmembrane</keyword>
<evidence type="ECO:0000256" key="10">
    <source>
        <dbReference type="RuleBase" id="RU000594"/>
    </source>
</evidence>
<evidence type="ECO:0000256" key="6">
    <source>
        <dbReference type="ARBA" id="ARBA00022801"/>
    </source>
</evidence>
<accession>A0A9X3JG24</accession>
<comment type="function">
    <text evidence="9 10">This protein specifically catalyzes the removal of signal peptides from prolipoproteins.</text>
</comment>
<organism evidence="12 13">
    <name type="scientific">Aerococcus kribbianus</name>
    <dbReference type="NCBI Taxonomy" id="2999064"/>
    <lineage>
        <taxon>Bacteria</taxon>
        <taxon>Bacillati</taxon>
        <taxon>Bacillota</taxon>
        <taxon>Bacilli</taxon>
        <taxon>Lactobacillales</taxon>
        <taxon>Aerococcaceae</taxon>
        <taxon>Aerococcus</taxon>
    </lineage>
</organism>
<gene>
    <name evidence="9 12" type="primary">lspA</name>
    <name evidence="12" type="ORF">OW157_00480</name>
</gene>
<dbReference type="PROSITE" id="PS00855">
    <property type="entry name" value="SPASE_II"/>
    <property type="match status" value="1"/>
</dbReference>
<comment type="catalytic activity">
    <reaction evidence="9 10">
        <text>Release of signal peptides from bacterial membrane prolipoproteins. Hydrolyzes -Xaa-Yaa-Zaa-|-(S,diacylglyceryl)Cys-, in which Xaa is hydrophobic (preferably Leu), and Yaa (Ala or Ser) and Zaa (Gly or Ala) have small, neutral side chains.</text>
        <dbReference type="EC" id="3.4.23.36"/>
    </reaction>
</comment>
<comment type="pathway">
    <text evidence="9">Protein modification; lipoprotein biosynthesis (signal peptide cleavage).</text>
</comment>
<comment type="caution">
    <text evidence="9">Lacks conserved residue(s) required for the propagation of feature annotation.</text>
</comment>
<dbReference type="EC" id="3.4.23.36" evidence="9"/>
<keyword evidence="7 9" id="KW-1133">Transmembrane helix</keyword>
<dbReference type="GO" id="GO:0005886">
    <property type="term" value="C:plasma membrane"/>
    <property type="evidence" value="ECO:0007669"/>
    <property type="project" value="UniProtKB-SubCell"/>
</dbReference>
<name>A0A9X3JG24_9LACT</name>
<keyword evidence="5 9" id="KW-0064">Aspartyl protease</keyword>
<feature type="transmembrane region" description="Helical" evidence="9">
    <location>
        <begin position="49"/>
        <end position="76"/>
    </location>
</feature>
<dbReference type="PRINTS" id="PR00781">
    <property type="entry name" value="LIPOSIGPTASE"/>
</dbReference>
<evidence type="ECO:0000256" key="8">
    <source>
        <dbReference type="ARBA" id="ARBA00023136"/>
    </source>
</evidence>
<keyword evidence="6 9" id="KW-0378">Hydrolase</keyword>
<protein>
    <recommendedName>
        <fullName evidence="9">Lipoprotein signal peptidase</fullName>
        <ecNumber evidence="9">3.4.23.36</ecNumber>
    </recommendedName>
    <alternativeName>
        <fullName evidence="9">Prolipoprotein signal peptidase</fullName>
    </alternativeName>
    <alternativeName>
        <fullName evidence="9">Signal peptidase II</fullName>
        <shortName evidence="9">SPase II</shortName>
    </alternativeName>
</protein>
<dbReference type="EMBL" id="JAPRFR010000001">
    <property type="protein sequence ID" value="MCZ0725039.1"/>
    <property type="molecule type" value="Genomic_DNA"/>
</dbReference>
<comment type="caution">
    <text evidence="12">The sequence shown here is derived from an EMBL/GenBank/DDBJ whole genome shotgun (WGS) entry which is preliminary data.</text>
</comment>
<dbReference type="RefSeq" id="WP_268751366.1">
    <property type="nucleotide sequence ID" value="NZ_JAPRFQ010000001.1"/>
</dbReference>
<dbReference type="AlphaFoldDB" id="A0A9X3JG24"/>
<keyword evidence="8 9" id="KW-0472">Membrane</keyword>
<comment type="subcellular location">
    <subcellularLocation>
        <location evidence="9">Cell membrane</location>
        <topology evidence="9">Multi-pass membrane protein</topology>
    </subcellularLocation>
</comment>
<dbReference type="PANTHER" id="PTHR33695:SF1">
    <property type="entry name" value="LIPOPROTEIN SIGNAL PEPTIDASE"/>
    <property type="match status" value="1"/>
</dbReference>
<evidence type="ECO:0000256" key="2">
    <source>
        <dbReference type="ARBA" id="ARBA00022475"/>
    </source>
</evidence>
<feature type="active site" evidence="9">
    <location>
        <position position="112"/>
    </location>
</feature>
<evidence type="ECO:0000256" key="3">
    <source>
        <dbReference type="ARBA" id="ARBA00022670"/>
    </source>
</evidence>
<dbReference type="GO" id="GO:0004190">
    <property type="term" value="F:aspartic-type endopeptidase activity"/>
    <property type="evidence" value="ECO:0007669"/>
    <property type="project" value="UniProtKB-UniRule"/>
</dbReference>
<dbReference type="GO" id="GO:0006508">
    <property type="term" value="P:proteolysis"/>
    <property type="evidence" value="ECO:0007669"/>
    <property type="project" value="UniProtKB-KW"/>
</dbReference>
<evidence type="ECO:0000256" key="9">
    <source>
        <dbReference type="HAMAP-Rule" id="MF_00161"/>
    </source>
</evidence>
<dbReference type="HAMAP" id="MF_00161">
    <property type="entry name" value="LspA"/>
    <property type="match status" value="1"/>
</dbReference>
<evidence type="ECO:0000256" key="4">
    <source>
        <dbReference type="ARBA" id="ARBA00022692"/>
    </source>
</evidence>
<comment type="similarity">
    <text evidence="1 9 11">Belongs to the peptidase A8 family.</text>
</comment>
<dbReference type="Proteomes" id="UP001146670">
    <property type="component" value="Unassembled WGS sequence"/>
</dbReference>
<keyword evidence="3 9" id="KW-0645">Protease</keyword>
<evidence type="ECO:0000256" key="1">
    <source>
        <dbReference type="ARBA" id="ARBA00006139"/>
    </source>
</evidence>
<sequence length="150" mass="17170">MLIYYLLILILVIFDQLSKFWVVSNLDLHVTYPMVDSVLSLFYLHNDGAAWGILSGQMWLFYLITVAVLVVLVYLLHHDGRQHPLAALSFALIIAGAIGNFIDRLRLGYVVDMFKLEFIDFPIFNLADTFLTIGVILLIIYTLFIAEDKQ</sequence>
<reference evidence="12" key="1">
    <citation type="submission" date="2022-12" db="EMBL/GenBank/DDBJ databases">
        <title>Description and comparative metabolic analysis of Aerococcus sp. nov., isolated from the feces of a pig.</title>
        <authorList>
            <person name="Chang Y.-H."/>
        </authorList>
    </citation>
    <scope>NUCLEOTIDE SEQUENCE</scope>
    <source>
        <strain evidence="12">YH-aer222</strain>
    </source>
</reference>
<evidence type="ECO:0000256" key="11">
    <source>
        <dbReference type="RuleBase" id="RU004181"/>
    </source>
</evidence>
<dbReference type="Pfam" id="PF01252">
    <property type="entry name" value="Peptidase_A8"/>
    <property type="match status" value="1"/>
</dbReference>
<feature type="transmembrane region" description="Helical" evidence="9">
    <location>
        <begin position="85"/>
        <end position="102"/>
    </location>
</feature>
<evidence type="ECO:0000313" key="13">
    <source>
        <dbReference type="Proteomes" id="UP001146670"/>
    </source>
</evidence>
<feature type="transmembrane region" description="Helical" evidence="9">
    <location>
        <begin position="122"/>
        <end position="146"/>
    </location>
</feature>
<evidence type="ECO:0000256" key="5">
    <source>
        <dbReference type="ARBA" id="ARBA00022750"/>
    </source>
</evidence>
<keyword evidence="13" id="KW-1185">Reference proteome</keyword>
<keyword evidence="2 9" id="KW-1003">Cell membrane</keyword>
<evidence type="ECO:0000256" key="7">
    <source>
        <dbReference type="ARBA" id="ARBA00022989"/>
    </source>
</evidence>
<proteinExistence type="inferred from homology"/>
<dbReference type="InterPro" id="IPR001872">
    <property type="entry name" value="Peptidase_A8"/>
</dbReference>
<dbReference type="NCBIfam" id="TIGR00077">
    <property type="entry name" value="lspA"/>
    <property type="match status" value="1"/>
</dbReference>
<dbReference type="PANTHER" id="PTHR33695">
    <property type="entry name" value="LIPOPROTEIN SIGNAL PEPTIDASE"/>
    <property type="match status" value="1"/>
</dbReference>